<dbReference type="PANTHER" id="PTHR30126:SF39">
    <property type="entry name" value="HTH-TYPE TRANSCRIPTIONAL REGULATOR CYSL"/>
    <property type="match status" value="1"/>
</dbReference>
<dbReference type="Pfam" id="PF03466">
    <property type="entry name" value="LysR_substrate"/>
    <property type="match status" value="1"/>
</dbReference>
<dbReference type="Gene3D" id="3.40.190.290">
    <property type="match status" value="1"/>
</dbReference>
<comment type="similarity">
    <text evidence="1">Belongs to the LysR transcriptional regulatory family.</text>
</comment>
<dbReference type="STRING" id="519424.AZF04_10130"/>
<dbReference type="PRINTS" id="PR00039">
    <property type="entry name" value="HTHLYSR"/>
</dbReference>
<dbReference type="Proteomes" id="UP000075806">
    <property type="component" value="Unassembled WGS sequence"/>
</dbReference>
<dbReference type="GO" id="GO:0003700">
    <property type="term" value="F:DNA-binding transcription factor activity"/>
    <property type="evidence" value="ECO:0007669"/>
    <property type="project" value="InterPro"/>
</dbReference>
<dbReference type="RefSeq" id="WP_061949668.1">
    <property type="nucleotide sequence ID" value="NZ_LTAO01000034.1"/>
</dbReference>
<evidence type="ECO:0000313" key="7">
    <source>
        <dbReference type="Proteomes" id="UP000075806"/>
    </source>
</evidence>
<accession>A0A162D608</accession>
<dbReference type="EMBL" id="LTAO01000034">
    <property type="protein sequence ID" value="KYG28246.1"/>
    <property type="molecule type" value="Genomic_DNA"/>
</dbReference>
<keyword evidence="2" id="KW-0805">Transcription regulation</keyword>
<dbReference type="InterPro" id="IPR036390">
    <property type="entry name" value="WH_DNA-bd_sf"/>
</dbReference>
<evidence type="ECO:0000256" key="1">
    <source>
        <dbReference type="ARBA" id="ARBA00009437"/>
    </source>
</evidence>
<evidence type="ECO:0000256" key="4">
    <source>
        <dbReference type="ARBA" id="ARBA00023163"/>
    </source>
</evidence>
<dbReference type="InterPro" id="IPR036388">
    <property type="entry name" value="WH-like_DNA-bd_sf"/>
</dbReference>
<dbReference type="Gene3D" id="1.10.10.10">
    <property type="entry name" value="Winged helix-like DNA-binding domain superfamily/Winged helix DNA-binding domain"/>
    <property type="match status" value="1"/>
</dbReference>
<dbReference type="InterPro" id="IPR005119">
    <property type="entry name" value="LysR_subst-bd"/>
</dbReference>
<dbReference type="SUPFAM" id="SSF53850">
    <property type="entry name" value="Periplasmic binding protein-like II"/>
    <property type="match status" value="1"/>
</dbReference>
<keyword evidence="3" id="KW-0238">DNA-binding</keyword>
<dbReference type="OrthoDB" id="9785745at2"/>
<dbReference type="PANTHER" id="PTHR30126">
    <property type="entry name" value="HTH-TYPE TRANSCRIPTIONAL REGULATOR"/>
    <property type="match status" value="1"/>
</dbReference>
<evidence type="ECO:0000259" key="5">
    <source>
        <dbReference type="PROSITE" id="PS50931"/>
    </source>
</evidence>
<organism evidence="6 7">
    <name type="scientific">Alkalihalobacillus trypoxylicola</name>
    <dbReference type="NCBI Taxonomy" id="519424"/>
    <lineage>
        <taxon>Bacteria</taxon>
        <taxon>Bacillati</taxon>
        <taxon>Bacillota</taxon>
        <taxon>Bacilli</taxon>
        <taxon>Bacillales</taxon>
        <taxon>Bacillaceae</taxon>
        <taxon>Alkalihalobacillus</taxon>
    </lineage>
</organism>
<reference evidence="6" key="1">
    <citation type="submission" date="2016-02" db="EMBL/GenBank/DDBJ databases">
        <title>Genome sequence of Bacillus trypoxylicola KCTC 13244(T).</title>
        <authorList>
            <person name="Jeong H."/>
            <person name="Park S.-H."/>
            <person name="Choi S.-K."/>
        </authorList>
    </citation>
    <scope>NUCLEOTIDE SEQUENCE [LARGE SCALE GENOMIC DNA]</scope>
    <source>
        <strain evidence="6">KCTC 13244</strain>
    </source>
</reference>
<evidence type="ECO:0000256" key="3">
    <source>
        <dbReference type="ARBA" id="ARBA00023125"/>
    </source>
</evidence>
<comment type="caution">
    <text evidence="6">The sequence shown here is derived from an EMBL/GenBank/DDBJ whole genome shotgun (WGS) entry which is preliminary data.</text>
</comment>
<dbReference type="PROSITE" id="PS50931">
    <property type="entry name" value="HTH_LYSR"/>
    <property type="match status" value="1"/>
</dbReference>
<sequence length="294" mass="33522">MNIQLLKTFCLVVETGSINQTAKQLYLTQPAVTKHIHQLEVEYGTLLFNRNDGRLTLSDSGQILYPFAKSIVQDFNQSKEAVATSIKGYEHALKIGASLTIGEYLLPRLLGSFKHQNPDYHLSLFVENTPKILELLLDDIIDFALVEGLVETTKLSVEKMKEDELVLIHPPNHPWSDKNEIEMNEILQERMIWREPSSGTRTITENFLKQWGILDKIDSYMELGSTQAIKSAVEAGLGISIVSKLTVSREIEQGFLKEIKIKDVVLSRNLWMVWKPKKFTKKSVTAFTEFIRTQ</sequence>
<proteinExistence type="inferred from homology"/>
<evidence type="ECO:0000256" key="2">
    <source>
        <dbReference type="ARBA" id="ARBA00023015"/>
    </source>
</evidence>
<dbReference type="InterPro" id="IPR047788">
    <property type="entry name" value="LysR-like_Sec_metab"/>
</dbReference>
<dbReference type="GO" id="GO:0000976">
    <property type="term" value="F:transcription cis-regulatory region binding"/>
    <property type="evidence" value="ECO:0007669"/>
    <property type="project" value="TreeGrafter"/>
</dbReference>
<keyword evidence="7" id="KW-1185">Reference proteome</keyword>
<name>A0A162D608_9BACI</name>
<dbReference type="SUPFAM" id="SSF46785">
    <property type="entry name" value="Winged helix' DNA-binding domain"/>
    <property type="match status" value="1"/>
</dbReference>
<protein>
    <submittedName>
        <fullName evidence="6">LysR family transcriptional regulator</fullName>
    </submittedName>
</protein>
<feature type="domain" description="HTH lysR-type" evidence="5">
    <location>
        <begin position="1"/>
        <end position="58"/>
    </location>
</feature>
<dbReference type="InterPro" id="IPR000847">
    <property type="entry name" value="LysR_HTH_N"/>
</dbReference>
<dbReference type="CDD" id="cd08420">
    <property type="entry name" value="PBP2_CysL_like"/>
    <property type="match status" value="1"/>
</dbReference>
<dbReference type="Pfam" id="PF00126">
    <property type="entry name" value="HTH_1"/>
    <property type="match status" value="1"/>
</dbReference>
<evidence type="ECO:0000313" key="6">
    <source>
        <dbReference type="EMBL" id="KYG28246.1"/>
    </source>
</evidence>
<keyword evidence="4" id="KW-0804">Transcription</keyword>
<gene>
    <name evidence="6" type="ORF">AZF04_10130</name>
</gene>
<dbReference type="NCBIfam" id="NF040786">
    <property type="entry name" value="LysR_Sec_metab"/>
    <property type="match status" value="1"/>
</dbReference>
<dbReference type="AlphaFoldDB" id="A0A162D608"/>